<name>A0A1C7NB16_9FUNG</name>
<feature type="region of interest" description="Disordered" evidence="2">
    <location>
        <begin position="27"/>
        <end position="51"/>
    </location>
</feature>
<keyword evidence="4" id="KW-1185">Reference proteome</keyword>
<feature type="coiled-coil region" evidence="1">
    <location>
        <begin position="237"/>
        <end position="270"/>
    </location>
</feature>
<evidence type="ECO:0000256" key="1">
    <source>
        <dbReference type="SAM" id="Coils"/>
    </source>
</evidence>
<keyword evidence="1" id="KW-0175">Coiled coil</keyword>
<dbReference type="InParanoid" id="A0A1C7NB16"/>
<dbReference type="AlphaFoldDB" id="A0A1C7NB16"/>
<accession>A0A1C7NB16</accession>
<evidence type="ECO:0000313" key="3">
    <source>
        <dbReference type="EMBL" id="OBZ86221.1"/>
    </source>
</evidence>
<organism evidence="3 4">
    <name type="scientific">Choanephora cucurbitarum</name>
    <dbReference type="NCBI Taxonomy" id="101091"/>
    <lineage>
        <taxon>Eukaryota</taxon>
        <taxon>Fungi</taxon>
        <taxon>Fungi incertae sedis</taxon>
        <taxon>Mucoromycota</taxon>
        <taxon>Mucoromycotina</taxon>
        <taxon>Mucoromycetes</taxon>
        <taxon>Mucorales</taxon>
        <taxon>Mucorineae</taxon>
        <taxon>Choanephoraceae</taxon>
        <taxon>Choanephoroideae</taxon>
        <taxon>Choanephora</taxon>
    </lineage>
</organism>
<proteinExistence type="predicted"/>
<comment type="caution">
    <text evidence="3">The sequence shown here is derived from an EMBL/GenBank/DDBJ whole genome shotgun (WGS) entry which is preliminary data.</text>
</comment>
<sequence>MSNPELEMPDLRVPSFISIEQDDSIVKKRTVTKRKRGPKSENKPSKKKALKRTENIADDIWLDNLTKEDHDPYSKIWIGAVVDKDSGAFCVYFGPDDEKNYSQVFKRVNQLQDLDYAHVLGTLKAVEIIEGTEAPFVVTTACRDLPVALEGKGRNVYYADLVQRIRLAIQTRESQVKVRHTSERKASKEQKAAIDLAYIALNDARSSSVSVENDDVEMEPMEDVSAVSMENNVATMITSVESDVTVVKENMEAIENNEALEDSLESIENSEAIVADNEVQEVVREDNEVLKENQDAPKDNKAVLKETKGVISTIHEPAEGVIEEIVEKVDVETTIETHTETIQVDGLQQDSTGVIEVQEEVSIEEDTNIEEVIVVESSPSSLTTTPETEARSSWSSTIHSFWDTLTSPFRVRKTQ</sequence>
<protein>
    <submittedName>
        <fullName evidence="3">Uncharacterized protein</fullName>
    </submittedName>
</protein>
<dbReference type="EMBL" id="LUGH01000318">
    <property type="protein sequence ID" value="OBZ86221.1"/>
    <property type="molecule type" value="Genomic_DNA"/>
</dbReference>
<evidence type="ECO:0000313" key="4">
    <source>
        <dbReference type="Proteomes" id="UP000093000"/>
    </source>
</evidence>
<dbReference type="OrthoDB" id="2261209at2759"/>
<gene>
    <name evidence="3" type="ORF">A0J61_05724</name>
</gene>
<dbReference type="Proteomes" id="UP000093000">
    <property type="component" value="Unassembled WGS sequence"/>
</dbReference>
<evidence type="ECO:0000256" key="2">
    <source>
        <dbReference type="SAM" id="MobiDB-lite"/>
    </source>
</evidence>
<reference evidence="3 4" key="1">
    <citation type="submission" date="2016-03" db="EMBL/GenBank/DDBJ databases">
        <title>Choanephora cucurbitarum.</title>
        <authorList>
            <person name="Min B."/>
            <person name="Park H."/>
            <person name="Park J.-H."/>
            <person name="Shin H.-D."/>
            <person name="Choi I.-G."/>
        </authorList>
    </citation>
    <scope>NUCLEOTIDE SEQUENCE [LARGE SCALE GENOMIC DNA]</scope>
    <source>
        <strain evidence="3 4">KUS-F28377</strain>
    </source>
</reference>
<feature type="compositionally biased region" description="Basic residues" evidence="2">
    <location>
        <begin position="27"/>
        <end position="37"/>
    </location>
</feature>